<dbReference type="SUPFAM" id="SSF51735">
    <property type="entry name" value="NAD(P)-binding Rossmann-fold domains"/>
    <property type="match status" value="1"/>
</dbReference>
<protein>
    <submittedName>
        <fullName evidence="3">Short-chain dehydrogenase</fullName>
    </submittedName>
</protein>
<dbReference type="Gene3D" id="3.40.50.720">
    <property type="entry name" value="NAD(P)-binding Rossmann-like Domain"/>
    <property type="match status" value="1"/>
</dbReference>
<accession>A0A402A9C3</accession>
<evidence type="ECO:0000256" key="2">
    <source>
        <dbReference type="ARBA" id="ARBA00023002"/>
    </source>
</evidence>
<dbReference type="FunFam" id="3.40.50.720:FF:000084">
    <property type="entry name" value="Short-chain dehydrogenase reductase"/>
    <property type="match status" value="1"/>
</dbReference>
<dbReference type="GO" id="GO:0006633">
    <property type="term" value="P:fatty acid biosynthetic process"/>
    <property type="evidence" value="ECO:0007669"/>
    <property type="project" value="TreeGrafter"/>
</dbReference>
<gene>
    <name evidence="3" type="ORF">KTT_56020</name>
</gene>
<dbReference type="PROSITE" id="PS00061">
    <property type="entry name" value="ADH_SHORT"/>
    <property type="match status" value="1"/>
</dbReference>
<comment type="similarity">
    <text evidence="1">Belongs to the short-chain dehydrogenases/reductases (SDR) family.</text>
</comment>
<keyword evidence="2" id="KW-0560">Oxidoreductase</keyword>
<dbReference type="RefSeq" id="WP_126583165.1">
    <property type="nucleotide sequence ID" value="NZ_BIFR01000002.1"/>
</dbReference>
<keyword evidence="4" id="KW-1185">Reference proteome</keyword>
<dbReference type="AlphaFoldDB" id="A0A402A9C3"/>
<evidence type="ECO:0000313" key="3">
    <source>
        <dbReference type="EMBL" id="GCE15743.1"/>
    </source>
</evidence>
<dbReference type="PANTHER" id="PTHR42760">
    <property type="entry name" value="SHORT-CHAIN DEHYDROGENASES/REDUCTASES FAMILY MEMBER"/>
    <property type="match status" value="1"/>
</dbReference>
<dbReference type="EMBL" id="BIFR01000002">
    <property type="protein sequence ID" value="GCE15743.1"/>
    <property type="molecule type" value="Genomic_DNA"/>
</dbReference>
<dbReference type="InterPro" id="IPR020904">
    <property type="entry name" value="Sc_DH/Rdtase_CS"/>
</dbReference>
<sequence>MDRAIVTGGTGQIGRVIVEKLLREGISVVIVDIDAEGDSFAHNCCAHYGEQAAVFRQVDIGDPEQVRMLVEQSEGLKYLVNNAVYSLYEPFLEISAESWEKVLRVGLSGYFYCSQAFARQLVQRQQGGGIVNVASINSFAVERNVAHYATAKGGVLQLTKAMAIDLATYDIRVNAVAPGLIETAKNREIYQTEPFREQIKHIPLQRPGRMEEIANIVHFLLTADHYLNGQTLLADGGLLSSIH</sequence>
<proteinExistence type="inferred from homology"/>
<organism evidence="3 4">
    <name type="scientific">Tengunoibacter tsumagoiensis</name>
    <dbReference type="NCBI Taxonomy" id="2014871"/>
    <lineage>
        <taxon>Bacteria</taxon>
        <taxon>Bacillati</taxon>
        <taxon>Chloroflexota</taxon>
        <taxon>Ktedonobacteria</taxon>
        <taxon>Ktedonobacterales</taxon>
        <taxon>Dictyobacteraceae</taxon>
        <taxon>Tengunoibacter</taxon>
    </lineage>
</organism>
<dbReference type="GO" id="GO:0048038">
    <property type="term" value="F:quinone binding"/>
    <property type="evidence" value="ECO:0007669"/>
    <property type="project" value="TreeGrafter"/>
</dbReference>
<dbReference type="OrthoDB" id="153550at2"/>
<name>A0A402A9C3_9CHLR</name>
<dbReference type="Proteomes" id="UP000287352">
    <property type="component" value="Unassembled WGS sequence"/>
</dbReference>
<dbReference type="InterPro" id="IPR036291">
    <property type="entry name" value="NAD(P)-bd_dom_sf"/>
</dbReference>
<dbReference type="PRINTS" id="PR00080">
    <property type="entry name" value="SDRFAMILY"/>
</dbReference>
<evidence type="ECO:0000256" key="1">
    <source>
        <dbReference type="ARBA" id="ARBA00006484"/>
    </source>
</evidence>
<comment type="caution">
    <text evidence="3">The sequence shown here is derived from an EMBL/GenBank/DDBJ whole genome shotgun (WGS) entry which is preliminary data.</text>
</comment>
<dbReference type="GO" id="GO:0016616">
    <property type="term" value="F:oxidoreductase activity, acting on the CH-OH group of donors, NAD or NADP as acceptor"/>
    <property type="evidence" value="ECO:0007669"/>
    <property type="project" value="TreeGrafter"/>
</dbReference>
<dbReference type="InterPro" id="IPR002347">
    <property type="entry name" value="SDR_fam"/>
</dbReference>
<evidence type="ECO:0000313" key="4">
    <source>
        <dbReference type="Proteomes" id="UP000287352"/>
    </source>
</evidence>
<dbReference type="PRINTS" id="PR00081">
    <property type="entry name" value="GDHRDH"/>
</dbReference>
<reference evidence="4" key="1">
    <citation type="submission" date="2018-12" db="EMBL/GenBank/DDBJ databases">
        <title>Tengunoibacter tsumagoiensis gen. nov., sp. nov., Dictyobacter kobayashii sp. nov., D. alpinus sp. nov., and D. joshuensis sp. nov. and description of Dictyobacteraceae fam. nov. within the order Ktedonobacterales isolated from Tengu-no-mugimeshi.</title>
        <authorList>
            <person name="Wang C.M."/>
            <person name="Zheng Y."/>
            <person name="Sakai Y."/>
            <person name="Toyoda A."/>
            <person name="Minakuchi Y."/>
            <person name="Abe K."/>
            <person name="Yokota A."/>
            <person name="Yabe S."/>
        </authorList>
    </citation>
    <scope>NUCLEOTIDE SEQUENCE [LARGE SCALE GENOMIC DNA]</scope>
    <source>
        <strain evidence="4">Uno3</strain>
    </source>
</reference>
<dbReference type="CDD" id="cd05233">
    <property type="entry name" value="SDR_c"/>
    <property type="match status" value="1"/>
</dbReference>
<dbReference type="PANTHER" id="PTHR42760:SF83">
    <property type="entry name" value="(3R)-3-HYDROXYACYL-COA DEHYDROGENASE"/>
    <property type="match status" value="1"/>
</dbReference>
<dbReference type="Pfam" id="PF13561">
    <property type="entry name" value="adh_short_C2"/>
    <property type="match status" value="1"/>
</dbReference>